<protein>
    <submittedName>
        <fullName evidence="2">Uncharacterized protein</fullName>
    </submittedName>
</protein>
<keyword evidence="3" id="KW-1185">Reference proteome</keyword>
<sequence length="86" mass="9265">MGGAALASALNPASSHPSIAPSHLRELDLSYNNPGGSSELLKALQDDPHCPLQELRLDPAGEQWMVPGLRKYSCQRSQQKSGSRQI</sequence>
<dbReference type="AlphaFoldDB" id="A0AAV2JV73"/>
<dbReference type="InterPro" id="IPR032675">
    <property type="entry name" value="LRR_dom_sf"/>
</dbReference>
<evidence type="ECO:0000313" key="2">
    <source>
        <dbReference type="EMBL" id="CAL1580668.1"/>
    </source>
</evidence>
<dbReference type="Proteomes" id="UP001497482">
    <property type="component" value="Chromosome 14"/>
</dbReference>
<dbReference type="EMBL" id="OZ035836">
    <property type="protein sequence ID" value="CAL1580668.1"/>
    <property type="molecule type" value="Genomic_DNA"/>
</dbReference>
<gene>
    <name evidence="2" type="ORF">KC01_LOCUS11487</name>
</gene>
<name>A0AAV2JV73_KNICA</name>
<feature type="region of interest" description="Disordered" evidence="1">
    <location>
        <begin position="1"/>
        <end position="21"/>
    </location>
</feature>
<dbReference type="Gene3D" id="3.80.10.10">
    <property type="entry name" value="Ribonuclease Inhibitor"/>
    <property type="match status" value="1"/>
</dbReference>
<accession>A0AAV2JV73</accession>
<evidence type="ECO:0000313" key="3">
    <source>
        <dbReference type="Proteomes" id="UP001497482"/>
    </source>
</evidence>
<reference evidence="2 3" key="1">
    <citation type="submission" date="2024-04" db="EMBL/GenBank/DDBJ databases">
        <authorList>
            <person name="Waldvogel A.-M."/>
            <person name="Schoenle A."/>
        </authorList>
    </citation>
    <scope>NUCLEOTIDE SEQUENCE [LARGE SCALE GENOMIC DNA]</scope>
</reference>
<evidence type="ECO:0000256" key="1">
    <source>
        <dbReference type="SAM" id="MobiDB-lite"/>
    </source>
</evidence>
<proteinExistence type="predicted"/>
<organism evidence="2 3">
    <name type="scientific">Knipowitschia caucasica</name>
    <name type="common">Caucasian dwarf goby</name>
    <name type="synonym">Pomatoschistus caucasicus</name>
    <dbReference type="NCBI Taxonomy" id="637954"/>
    <lineage>
        <taxon>Eukaryota</taxon>
        <taxon>Metazoa</taxon>
        <taxon>Chordata</taxon>
        <taxon>Craniata</taxon>
        <taxon>Vertebrata</taxon>
        <taxon>Euteleostomi</taxon>
        <taxon>Actinopterygii</taxon>
        <taxon>Neopterygii</taxon>
        <taxon>Teleostei</taxon>
        <taxon>Neoteleostei</taxon>
        <taxon>Acanthomorphata</taxon>
        <taxon>Gobiaria</taxon>
        <taxon>Gobiiformes</taxon>
        <taxon>Gobioidei</taxon>
        <taxon>Gobiidae</taxon>
        <taxon>Gobiinae</taxon>
        <taxon>Knipowitschia</taxon>
    </lineage>
</organism>